<keyword evidence="5" id="KW-1185">Reference proteome</keyword>
<dbReference type="InterPro" id="IPR050557">
    <property type="entry name" value="RTX_toxin/Mannuronan_C5-epim"/>
</dbReference>
<dbReference type="GO" id="GO:0005509">
    <property type="term" value="F:calcium ion binding"/>
    <property type="evidence" value="ECO:0007669"/>
    <property type="project" value="InterPro"/>
</dbReference>
<evidence type="ECO:0000313" key="5">
    <source>
        <dbReference type="Proteomes" id="UP000530424"/>
    </source>
</evidence>
<dbReference type="InterPro" id="IPR001343">
    <property type="entry name" value="Hemolysn_Ca-bd"/>
</dbReference>
<feature type="signal peptide" evidence="3">
    <location>
        <begin position="1"/>
        <end position="22"/>
    </location>
</feature>
<name>A0A853BZJ5_9ACTN</name>
<dbReference type="RefSeq" id="WP_179667148.1">
    <property type="nucleotide sequence ID" value="NZ_JACCFP010000001.1"/>
</dbReference>
<dbReference type="PANTHER" id="PTHR38340">
    <property type="entry name" value="S-LAYER PROTEIN"/>
    <property type="match status" value="1"/>
</dbReference>
<dbReference type="PROSITE" id="PS00330">
    <property type="entry name" value="HEMOLYSIN_CALCIUM"/>
    <property type="match status" value="1"/>
</dbReference>
<reference evidence="4 5" key="1">
    <citation type="submission" date="2020-07" db="EMBL/GenBank/DDBJ databases">
        <title>Sequencing the genomes of 1000 actinobacteria strains.</title>
        <authorList>
            <person name="Klenk H.-P."/>
        </authorList>
    </citation>
    <scope>NUCLEOTIDE SEQUENCE [LARGE SCALE GENOMIC DNA]</scope>
    <source>
        <strain evidence="4 5">DSM 103833</strain>
    </source>
</reference>
<proteinExistence type="predicted"/>
<evidence type="ECO:0000256" key="2">
    <source>
        <dbReference type="ARBA" id="ARBA00022525"/>
    </source>
</evidence>
<protein>
    <submittedName>
        <fullName evidence="4">Ca2+-binding RTX toxin-like protein</fullName>
    </submittedName>
</protein>
<dbReference type="PRINTS" id="PR00313">
    <property type="entry name" value="CABNDNGRPT"/>
</dbReference>
<dbReference type="EMBL" id="JACCFP010000001">
    <property type="protein sequence ID" value="NYJ00579.1"/>
    <property type="molecule type" value="Genomic_DNA"/>
</dbReference>
<comment type="caution">
    <text evidence="4">The sequence shown here is derived from an EMBL/GenBank/DDBJ whole genome shotgun (WGS) entry which is preliminary data.</text>
</comment>
<feature type="chain" id="PRO_5032591854" evidence="3">
    <location>
        <begin position="23"/>
        <end position="241"/>
    </location>
</feature>
<evidence type="ECO:0000313" key="4">
    <source>
        <dbReference type="EMBL" id="NYJ00579.1"/>
    </source>
</evidence>
<organism evidence="4 5">
    <name type="scientific">Nocardioides thalensis</name>
    <dbReference type="NCBI Taxonomy" id="1914755"/>
    <lineage>
        <taxon>Bacteria</taxon>
        <taxon>Bacillati</taxon>
        <taxon>Actinomycetota</taxon>
        <taxon>Actinomycetes</taxon>
        <taxon>Propionibacteriales</taxon>
        <taxon>Nocardioidaceae</taxon>
        <taxon>Nocardioides</taxon>
    </lineage>
</organism>
<evidence type="ECO:0000256" key="1">
    <source>
        <dbReference type="ARBA" id="ARBA00004613"/>
    </source>
</evidence>
<keyword evidence="3" id="KW-0732">Signal</keyword>
<sequence length="241" mass="24179">MPRALSTASVIVALLAAGGPLAATPDGHASAVRQEGTARCFGQEPTIVGDGELEGTPGDDVIVATTVRTIVRAGAGDDLVCGSRRVDAGTGHDKIGYDEPLPGMTYIFIRGGAGDDLIRFRGTQHMDTWGTRWGVFGGPGADLMKGQDGSHIFDGGDGADVLIGGPGGDAGLAGGGGKDKVFGGPGQDTAHGGAGRDVLLGGAGHDDLAGGHDRDVADGGGDEFDVCVAEVERDCDADDWV</sequence>
<dbReference type="Proteomes" id="UP000530424">
    <property type="component" value="Unassembled WGS sequence"/>
</dbReference>
<gene>
    <name evidence="4" type="ORF">HNR19_001277</name>
</gene>
<dbReference type="InterPro" id="IPR011049">
    <property type="entry name" value="Serralysin-like_metalloprot_C"/>
</dbReference>
<dbReference type="Pfam" id="PF00353">
    <property type="entry name" value="HemolysinCabind"/>
    <property type="match status" value="4"/>
</dbReference>
<comment type="subcellular location">
    <subcellularLocation>
        <location evidence="1">Secreted</location>
    </subcellularLocation>
</comment>
<dbReference type="AlphaFoldDB" id="A0A853BZJ5"/>
<accession>A0A853BZJ5</accession>
<keyword evidence="2" id="KW-0964">Secreted</keyword>
<dbReference type="PANTHER" id="PTHR38340:SF1">
    <property type="entry name" value="S-LAYER PROTEIN"/>
    <property type="match status" value="1"/>
</dbReference>
<dbReference type="SUPFAM" id="SSF51120">
    <property type="entry name" value="beta-Roll"/>
    <property type="match status" value="1"/>
</dbReference>
<dbReference type="InterPro" id="IPR018511">
    <property type="entry name" value="Hemolysin-typ_Ca-bd_CS"/>
</dbReference>
<evidence type="ECO:0000256" key="3">
    <source>
        <dbReference type="SAM" id="SignalP"/>
    </source>
</evidence>
<dbReference type="Gene3D" id="2.150.10.10">
    <property type="entry name" value="Serralysin-like metalloprotease, C-terminal"/>
    <property type="match status" value="2"/>
</dbReference>
<dbReference type="GO" id="GO:0005576">
    <property type="term" value="C:extracellular region"/>
    <property type="evidence" value="ECO:0007669"/>
    <property type="project" value="UniProtKB-SubCell"/>
</dbReference>